<organism evidence="1 2">
    <name type="scientific">Methylobacterium isbiliense</name>
    <dbReference type="NCBI Taxonomy" id="315478"/>
    <lineage>
        <taxon>Bacteria</taxon>
        <taxon>Pseudomonadati</taxon>
        <taxon>Pseudomonadota</taxon>
        <taxon>Alphaproteobacteria</taxon>
        <taxon>Hyphomicrobiales</taxon>
        <taxon>Methylobacteriaceae</taxon>
        <taxon>Methylobacterium</taxon>
    </lineage>
</organism>
<dbReference type="InterPro" id="IPR036691">
    <property type="entry name" value="Endo/exonu/phosph_ase_sf"/>
</dbReference>
<reference evidence="1" key="1">
    <citation type="journal article" date="2021" name="Front. Microbiol.">
        <title>Comprehensive Comparative Genomics and Phenotyping of Methylobacterium Species.</title>
        <authorList>
            <person name="Alessa O."/>
            <person name="Ogura Y."/>
            <person name="Fujitani Y."/>
            <person name="Takami H."/>
            <person name="Hayashi T."/>
            <person name="Sahin N."/>
            <person name="Tani A."/>
        </authorList>
    </citation>
    <scope>NUCLEOTIDE SEQUENCE</scope>
    <source>
        <strain evidence="1">DSM 17168</strain>
    </source>
</reference>
<reference evidence="1" key="2">
    <citation type="submission" date="2021-08" db="EMBL/GenBank/DDBJ databases">
        <authorList>
            <person name="Tani A."/>
            <person name="Ola A."/>
            <person name="Ogura Y."/>
            <person name="Katsura K."/>
            <person name="Hayashi T."/>
        </authorList>
    </citation>
    <scope>NUCLEOTIDE SEQUENCE</scope>
    <source>
        <strain evidence="1">DSM 17168</strain>
    </source>
</reference>
<keyword evidence="2" id="KW-1185">Reference proteome</keyword>
<gene>
    <name evidence="1" type="ORF">GMJLKIPL_2164</name>
</gene>
<dbReference type="EMBL" id="BPQQ01000022">
    <property type="protein sequence ID" value="GJE00245.1"/>
    <property type="molecule type" value="Genomic_DNA"/>
</dbReference>
<evidence type="ECO:0008006" key="3">
    <source>
        <dbReference type="Google" id="ProtNLM"/>
    </source>
</evidence>
<evidence type="ECO:0000313" key="2">
    <source>
        <dbReference type="Proteomes" id="UP001055153"/>
    </source>
</evidence>
<evidence type="ECO:0000313" key="1">
    <source>
        <dbReference type="EMBL" id="GJE00245.1"/>
    </source>
</evidence>
<name>A0ABQ4SEL2_9HYPH</name>
<protein>
    <recommendedName>
        <fullName evidence="3">Endonuclease/exonuclease/phosphatase domain-containing protein</fullName>
    </recommendedName>
</protein>
<dbReference type="RefSeq" id="WP_238235122.1">
    <property type="nucleotide sequence ID" value="NZ_BPQQ01000022.1"/>
</dbReference>
<comment type="caution">
    <text evidence="1">The sequence shown here is derived from an EMBL/GenBank/DDBJ whole genome shotgun (WGS) entry which is preliminary data.</text>
</comment>
<dbReference type="Proteomes" id="UP001055153">
    <property type="component" value="Unassembled WGS sequence"/>
</dbReference>
<accession>A0ABQ4SEL2</accession>
<dbReference type="SUPFAM" id="SSF56219">
    <property type="entry name" value="DNase I-like"/>
    <property type="match status" value="1"/>
</dbReference>
<sequence>MCEFNLLSWNIEQFGTGKLAVAPEIASTVKARVDDTALSPKTPFLGFLLEVKGQQEQVTAIRRGLRKEFRRAGLKGVSFKAVDLGGASHTREWIISMSRGLKVTSRALNLRSVLKKTIRKRKVEAQERMDAHQSRIKAKGLRARKNHPLEARTDHFRPNTYEADWYRDGFLFRAQRSDGTGPEHRIAAFHAPNPRVSNQNKDVIDAITQASRAADADIIIGDLNYLGKIERDGYKDISASLTTGTTLRKGSASELGQHRWDRVMVSDGSPYASGEVSLSVAKPRPSGGRVSDHAMISALFGKPTPP</sequence>
<proteinExistence type="predicted"/>